<protein>
    <submittedName>
        <fullName evidence="9">MFS transporter</fullName>
    </submittedName>
</protein>
<comment type="subcellular location">
    <subcellularLocation>
        <location evidence="1">Membrane</location>
        <topology evidence="1">Multi-pass membrane protein</topology>
    </subcellularLocation>
</comment>
<feature type="transmembrane region" description="Helical" evidence="7">
    <location>
        <begin position="591"/>
        <end position="610"/>
    </location>
</feature>
<evidence type="ECO:0000313" key="10">
    <source>
        <dbReference type="Proteomes" id="UP000315783"/>
    </source>
</evidence>
<dbReference type="GO" id="GO:0016020">
    <property type="term" value="C:membrane"/>
    <property type="evidence" value="ECO:0007669"/>
    <property type="project" value="UniProtKB-SubCell"/>
</dbReference>
<evidence type="ECO:0000259" key="8">
    <source>
        <dbReference type="PROSITE" id="PS50850"/>
    </source>
</evidence>
<dbReference type="InterPro" id="IPR001958">
    <property type="entry name" value="Tet-R_TetA/multi-R_MdtG-like"/>
</dbReference>
<dbReference type="PRINTS" id="PR01035">
    <property type="entry name" value="TCRTETA"/>
</dbReference>
<evidence type="ECO:0000256" key="3">
    <source>
        <dbReference type="ARBA" id="ARBA00022692"/>
    </source>
</evidence>
<keyword evidence="5 7" id="KW-0472">Membrane</keyword>
<keyword evidence="3 7" id="KW-0812">Transmembrane</keyword>
<evidence type="ECO:0000256" key="2">
    <source>
        <dbReference type="ARBA" id="ARBA00022448"/>
    </source>
</evidence>
<dbReference type="GO" id="GO:0022857">
    <property type="term" value="F:transmembrane transporter activity"/>
    <property type="evidence" value="ECO:0007669"/>
    <property type="project" value="InterPro"/>
</dbReference>
<reference evidence="9 10" key="1">
    <citation type="journal article" date="2019" name="Appl. Microbiol. Biotechnol.">
        <title>Genome sequence of Isaria javanica and comparative genome analysis insights into family S53 peptidase evolution in fungal entomopathogens.</title>
        <authorList>
            <person name="Lin R."/>
            <person name="Zhang X."/>
            <person name="Xin B."/>
            <person name="Zou M."/>
            <person name="Gao Y."/>
            <person name="Qin F."/>
            <person name="Hu Q."/>
            <person name="Xie B."/>
            <person name="Cheng X."/>
        </authorList>
    </citation>
    <scope>NUCLEOTIDE SEQUENCE [LARGE SCALE GENOMIC DNA]</scope>
    <source>
        <strain evidence="9 10">IJ1G</strain>
    </source>
</reference>
<feature type="transmembrane region" description="Helical" evidence="7">
    <location>
        <begin position="114"/>
        <end position="131"/>
    </location>
</feature>
<feature type="transmembrane region" description="Helical" evidence="7">
    <location>
        <begin position="244"/>
        <end position="268"/>
    </location>
</feature>
<keyword evidence="4 7" id="KW-1133">Transmembrane helix</keyword>
<feature type="compositionally biased region" description="Low complexity" evidence="6">
    <location>
        <begin position="24"/>
        <end position="34"/>
    </location>
</feature>
<name>A0A545VFD2_9HYPO</name>
<keyword evidence="10" id="KW-1185">Reference proteome</keyword>
<feature type="transmembrane region" description="Helical" evidence="7">
    <location>
        <begin position="201"/>
        <end position="224"/>
    </location>
</feature>
<dbReference type="SUPFAM" id="SSF103473">
    <property type="entry name" value="MFS general substrate transporter"/>
    <property type="match status" value="1"/>
</dbReference>
<evidence type="ECO:0000256" key="5">
    <source>
        <dbReference type="ARBA" id="ARBA00023136"/>
    </source>
</evidence>
<feature type="transmembrane region" description="Helical" evidence="7">
    <location>
        <begin position="482"/>
        <end position="502"/>
    </location>
</feature>
<accession>A0A545VFD2</accession>
<feature type="domain" description="Major facilitator superfamily (MFS) profile" evidence="8">
    <location>
        <begin position="70"/>
        <end position="615"/>
    </location>
</feature>
<feature type="region of interest" description="Disordered" evidence="6">
    <location>
        <begin position="339"/>
        <end position="363"/>
    </location>
</feature>
<dbReference type="EMBL" id="SPUK01000001">
    <property type="protein sequence ID" value="TQW00320.1"/>
    <property type="molecule type" value="Genomic_DNA"/>
</dbReference>
<feature type="region of interest" description="Disordered" evidence="6">
    <location>
        <begin position="1"/>
        <end position="61"/>
    </location>
</feature>
<gene>
    <name evidence="9" type="ORF">IF1G_00251</name>
</gene>
<feature type="transmembrane region" description="Helical" evidence="7">
    <location>
        <begin position="451"/>
        <end position="470"/>
    </location>
</feature>
<dbReference type="InterPro" id="IPR011701">
    <property type="entry name" value="MFS"/>
</dbReference>
<feature type="transmembrane region" description="Helical" evidence="7">
    <location>
        <begin position="381"/>
        <end position="405"/>
    </location>
</feature>
<dbReference type="Proteomes" id="UP000315783">
    <property type="component" value="Unassembled WGS sequence"/>
</dbReference>
<proteinExistence type="predicted"/>
<keyword evidence="2" id="KW-0813">Transport</keyword>
<evidence type="ECO:0000256" key="7">
    <source>
        <dbReference type="SAM" id="Phobius"/>
    </source>
</evidence>
<sequence length="627" mass="67272">MIRDHDRRTPRPSLDNPDGVLPPLLSSGDASTAGAGAGAGALPLPPPLPASKEQASKKPVAWKDMPQKRQLAILTLSRLSEPLVQTSLQAYMYYQLKWFNPELPDSTIATQAGILHASFMAAQFVTALLWGRVADSRRAGRKTVLLIGLAGTSLSCLGFGFSTTFWQALLFRTLGGATNGNIGVMRTMISEIVREKKFQPRAFMLLPMTFNVGVIVGPILGGLLSDPAGSYPALFGRVRFFRAYPYALPNMVSAAFLAAAAAAVWLGIEETLDALRDDAPDLGQRLGGRLVVVARRLWAAALRGNGSSSGSGSSGSGRDRHVDQRGEYAALATHDVELASDTEARGPSSRDDDGDAAKPRRRRGARYTRRLPFRQIFTRNVVLTFVAQFFLTFHIGTFNALWFVFLSTPVYDPSKTTTKTPPSPSSQPPPPPPPRLPFRFTGGLGMEPQRVGAAMAILGVIGILMQLFLYPNLSARLGTVRSWRLSLLCFPLAYLLVPYLSVVPSTVPPPAAKAGFAVWLAICGALLVQVVGRTFALPSMAILINNGSPHPSVLGTVHGLGQSVSSAARTVGPMIGGPVYGYGLNRGYVGLVWWALSGVSVCAWLASLLVKEGDGHEVWLEGDEEDD</sequence>
<feature type="compositionally biased region" description="Pro residues" evidence="6">
    <location>
        <begin position="421"/>
        <end position="436"/>
    </location>
</feature>
<dbReference type="PANTHER" id="PTHR23504">
    <property type="entry name" value="MAJOR FACILITATOR SUPERFAMILY DOMAIN-CONTAINING PROTEIN 10"/>
    <property type="match status" value="1"/>
</dbReference>
<dbReference type="InterPro" id="IPR020846">
    <property type="entry name" value="MFS_dom"/>
</dbReference>
<feature type="transmembrane region" description="Helical" evidence="7">
    <location>
        <begin position="143"/>
        <end position="163"/>
    </location>
</feature>
<dbReference type="Gene3D" id="1.20.1250.20">
    <property type="entry name" value="MFS general substrate transporter like domains"/>
    <property type="match status" value="1"/>
</dbReference>
<dbReference type="PROSITE" id="PS50850">
    <property type="entry name" value="MFS"/>
    <property type="match status" value="1"/>
</dbReference>
<comment type="caution">
    <text evidence="9">The sequence shown here is derived from an EMBL/GenBank/DDBJ whole genome shotgun (WGS) entry which is preliminary data.</text>
</comment>
<evidence type="ECO:0000256" key="4">
    <source>
        <dbReference type="ARBA" id="ARBA00022989"/>
    </source>
</evidence>
<dbReference type="InterPro" id="IPR036259">
    <property type="entry name" value="MFS_trans_sf"/>
</dbReference>
<feature type="region of interest" description="Disordered" evidence="6">
    <location>
        <begin position="414"/>
        <end position="436"/>
    </location>
</feature>
<organism evidence="9 10">
    <name type="scientific">Cordyceps javanica</name>
    <dbReference type="NCBI Taxonomy" id="43265"/>
    <lineage>
        <taxon>Eukaryota</taxon>
        <taxon>Fungi</taxon>
        <taxon>Dikarya</taxon>
        <taxon>Ascomycota</taxon>
        <taxon>Pezizomycotina</taxon>
        <taxon>Sordariomycetes</taxon>
        <taxon>Hypocreomycetidae</taxon>
        <taxon>Hypocreales</taxon>
        <taxon>Cordycipitaceae</taxon>
        <taxon>Cordyceps</taxon>
    </lineage>
</organism>
<feature type="compositionally biased region" description="Basic and acidic residues" evidence="6">
    <location>
        <begin position="339"/>
        <end position="358"/>
    </location>
</feature>
<feature type="transmembrane region" description="Helical" evidence="7">
    <location>
        <begin position="514"/>
        <end position="532"/>
    </location>
</feature>
<evidence type="ECO:0000313" key="9">
    <source>
        <dbReference type="EMBL" id="TQW00320.1"/>
    </source>
</evidence>
<dbReference type="OrthoDB" id="10262656at2759"/>
<evidence type="ECO:0000256" key="1">
    <source>
        <dbReference type="ARBA" id="ARBA00004141"/>
    </source>
</evidence>
<dbReference type="AlphaFoldDB" id="A0A545VFD2"/>
<evidence type="ECO:0000256" key="6">
    <source>
        <dbReference type="SAM" id="MobiDB-lite"/>
    </source>
</evidence>
<dbReference type="Pfam" id="PF07690">
    <property type="entry name" value="MFS_1"/>
    <property type="match status" value="1"/>
</dbReference>
<dbReference type="PANTHER" id="PTHR23504:SF6">
    <property type="entry name" value="MULTIDRUG TRANSPORTER, PUTATIVE (AFU_ORTHOLOGUE AFUA_4G08740)-RELATED"/>
    <property type="match status" value="1"/>
</dbReference>